<evidence type="ECO:0000313" key="2">
    <source>
        <dbReference type="Proteomes" id="UP001056120"/>
    </source>
</evidence>
<reference evidence="1 2" key="2">
    <citation type="journal article" date="2022" name="Mol. Ecol. Resour.">
        <title>The genomes of chicory, endive, great burdock and yacon provide insights into Asteraceae paleo-polyploidization history and plant inulin production.</title>
        <authorList>
            <person name="Fan W."/>
            <person name="Wang S."/>
            <person name="Wang H."/>
            <person name="Wang A."/>
            <person name="Jiang F."/>
            <person name="Liu H."/>
            <person name="Zhao H."/>
            <person name="Xu D."/>
            <person name="Zhang Y."/>
        </authorList>
    </citation>
    <scope>NUCLEOTIDE SEQUENCE [LARGE SCALE GENOMIC DNA]</scope>
    <source>
        <strain evidence="2">cv. Yunnan</strain>
        <tissue evidence="1">Leaves</tissue>
    </source>
</reference>
<protein>
    <submittedName>
        <fullName evidence="1">Uncharacterized protein</fullName>
    </submittedName>
</protein>
<evidence type="ECO:0000313" key="1">
    <source>
        <dbReference type="EMBL" id="KAI3801244.1"/>
    </source>
</evidence>
<dbReference type="Proteomes" id="UP001056120">
    <property type="component" value="Linkage Group LG10"/>
</dbReference>
<name>A0ACB9HZT5_9ASTR</name>
<accession>A0ACB9HZT5</accession>
<proteinExistence type="predicted"/>
<keyword evidence="2" id="KW-1185">Reference proteome</keyword>
<sequence length="253" mass="28846">MIVLVQLITKIRITLLIAIVDCGVSVSGFGLRVTNHGKIVYDIKCPCFKCQNVFYTSRESVHKHLLKNGFMDNYKTWHAHGETSVHEGQYEGQSSTRMEFDDDDDDGYRHMVLDSIASFPNYDQETLDKKKDVEFARWLQTYVLNGPENAHLKDIAQGPLTYVQSHKGYLINAEDASVIGDDDNEDAEQFFQENERLVCTATEDLLPVNHVQPGVIEEVDDVNDDDHEEVNEVNGDDHEEVEFEDIDSDDDNE</sequence>
<gene>
    <name evidence="1" type="ORF">L1987_29348</name>
</gene>
<dbReference type="EMBL" id="CM042027">
    <property type="protein sequence ID" value="KAI3801244.1"/>
    <property type="molecule type" value="Genomic_DNA"/>
</dbReference>
<comment type="caution">
    <text evidence="1">The sequence shown here is derived from an EMBL/GenBank/DDBJ whole genome shotgun (WGS) entry which is preliminary data.</text>
</comment>
<reference evidence="2" key="1">
    <citation type="journal article" date="2022" name="Mol. Ecol. Resour.">
        <title>The genomes of chicory, endive, great burdock and yacon provide insights into Asteraceae palaeo-polyploidization history and plant inulin production.</title>
        <authorList>
            <person name="Fan W."/>
            <person name="Wang S."/>
            <person name="Wang H."/>
            <person name="Wang A."/>
            <person name="Jiang F."/>
            <person name="Liu H."/>
            <person name="Zhao H."/>
            <person name="Xu D."/>
            <person name="Zhang Y."/>
        </authorList>
    </citation>
    <scope>NUCLEOTIDE SEQUENCE [LARGE SCALE GENOMIC DNA]</scope>
    <source>
        <strain evidence="2">cv. Yunnan</strain>
    </source>
</reference>
<organism evidence="1 2">
    <name type="scientific">Smallanthus sonchifolius</name>
    <dbReference type="NCBI Taxonomy" id="185202"/>
    <lineage>
        <taxon>Eukaryota</taxon>
        <taxon>Viridiplantae</taxon>
        <taxon>Streptophyta</taxon>
        <taxon>Embryophyta</taxon>
        <taxon>Tracheophyta</taxon>
        <taxon>Spermatophyta</taxon>
        <taxon>Magnoliopsida</taxon>
        <taxon>eudicotyledons</taxon>
        <taxon>Gunneridae</taxon>
        <taxon>Pentapetalae</taxon>
        <taxon>asterids</taxon>
        <taxon>campanulids</taxon>
        <taxon>Asterales</taxon>
        <taxon>Asteraceae</taxon>
        <taxon>Asteroideae</taxon>
        <taxon>Heliantheae alliance</taxon>
        <taxon>Millerieae</taxon>
        <taxon>Smallanthus</taxon>
    </lineage>
</organism>